<dbReference type="InterPro" id="IPR001841">
    <property type="entry name" value="Znf_RING"/>
</dbReference>
<proteinExistence type="predicted"/>
<comment type="caution">
    <text evidence="4">The sequence shown here is derived from an EMBL/GenBank/DDBJ whole genome shotgun (WGS) entry which is preliminary data.</text>
</comment>
<dbReference type="PROSITE" id="PS50089">
    <property type="entry name" value="ZF_RING_2"/>
    <property type="match status" value="1"/>
</dbReference>
<keyword evidence="2" id="KW-1133">Transmembrane helix</keyword>
<keyword evidence="1" id="KW-0863">Zinc-finger</keyword>
<feature type="transmembrane region" description="Helical" evidence="2">
    <location>
        <begin position="7"/>
        <end position="25"/>
    </location>
</feature>
<dbReference type="SUPFAM" id="SSF57850">
    <property type="entry name" value="RING/U-box"/>
    <property type="match status" value="1"/>
</dbReference>
<dbReference type="Pfam" id="PF13920">
    <property type="entry name" value="zf-C3HC4_3"/>
    <property type="match status" value="1"/>
</dbReference>
<accession>A0AAD1UP56</accession>
<protein>
    <recommendedName>
        <fullName evidence="3">RING-type domain-containing protein</fullName>
    </recommendedName>
</protein>
<gene>
    <name evidence="4" type="ORF">ECRASSUSDP1_LOCUS12845</name>
</gene>
<name>A0AAD1UP56_EUPCR</name>
<feature type="domain" description="RING-type" evidence="3">
    <location>
        <begin position="310"/>
        <end position="346"/>
    </location>
</feature>
<keyword evidence="1" id="KW-0479">Metal-binding</keyword>
<evidence type="ECO:0000256" key="2">
    <source>
        <dbReference type="SAM" id="Phobius"/>
    </source>
</evidence>
<dbReference type="GO" id="GO:0008270">
    <property type="term" value="F:zinc ion binding"/>
    <property type="evidence" value="ECO:0007669"/>
    <property type="project" value="UniProtKB-KW"/>
</dbReference>
<evidence type="ECO:0000313" key="4">
    <source>
        <dbReference type="EMBL" id="CAI2371521.1"/>
    </source>
</evidence>
<keyword evidence="2" id="KW-0812">Transmembrane</keyword>
<reference evidence="4" key="1">
    <citation type="submission" date="2023-07" db="EMBL/GenBank/DDBJ databases">
        <authorList>
            <consortium name="AG Swart"/>
            <person name="Singh M."/>
            <person name="Singh A."/>
            <person name="Seah K."/>
            <person name="Emmerich C."/>
        </authorList>
    </citation>
    <scope>NUCLEOTIDE SEQUENCE</scope>
    <source>
        <strain evidence="4">DP1</strain>
    </source>
</reference>
<keyword evidence="5" id="KW-1185">Reference proteome</keyword>
<dbReference type="InterPro" id="IPR013083">
    <property type="entry name" value="Znf_RING/FYVE/PHD"/>
</dbReference>
<dbReference type="EMBL" id="CAMPGE010012760">
    <property type="protein sequence ID" value="CAI2371521.1"/>
    <property type="molecule type" value="Genomic_DNA"/>
</dbReference>
<evidence type="ECO:0000256" key="1">
    <source>
        <dbReference type="PROSITE-ProRule" id="PRU00175"/>
    </source>
</evidence>
<dbReference type="AlphaFoldDB" id="A0AAD1UP56"/>
<dbReference type="Gene3D" id="3.30.40.10">
    <property type="entry name" value="Zinc/RING finger domain, C3HC4 (zinc finger)"/>
    <property type="match status" value="1"/>
</dbReference>
<evidence type="ECO:0000259" key="3">
    <source>
        <dbReference type="PROSITE" id="PS50089"/>
    </source>
</evidence>
<keyword evidence="1" id="KW-0862">Zinc</keyword>
<dbReference type="Proteomes" id="UP001295684">
    <property type="component" value="Unassembled WGS sequence"/>
</dbReference>
<keyword evidence="2" id="KW-0472">Membrane</keyword>
<feature type="transmembrane region" description="Helical" evidence="2">
    <location>
        <begin position="258"/>
        <end position="279"/>
    </location>
</feature>
<organism evidence="4 5">
    <name type="scientific">Euplotes crassus</name>
    <dbReference type="NCBI Taxonomy" id="5936"/>
    <lineage>
        <taxon>Eukaryota</taxon>
        <taxon>Sar</taxon>
        <taxon>Alveolata</taxon>
        <taxon>Ciliophora</taxon>
        <taxon>Intramacronucleata</taxon>
        <taxon>Spirotrichea</taxon>
        <taxon>Hypotrichia</taxon>
        <taxon>Euplotida</taxon>
        <taxon>Euplotidae</taxon>
        <taxon>Moneuplotes</taxon>
    </lineage>
</organism>
<sequence>MSDQTQAICYFSCAVITGCISSYLYSKHRQYHEYENEIAEQSTEAPGDIRNKLKDPELAEQFKNEGKMSYITGIAVSPKMIKEARKDPLKILEIEPPSFLVTSNPKNNEITNMLDSPTKLILRDEIDVTRTSVNLKYEITRKVCHPFFLLDYANKEMIFNMDGNHAELYAPRAEIGNNSNYIRELLVGTVALAATGESFTYNHFQNVIYEGDIVTIAGIIKYNLATDSLFFDKTEVISSGGEQNLLYYFRDRKDDFKIGFGVAVAVTAILAGVGAYFYLKHRKNKEEARKRAEFEKGKQNIENIPEDQLCTICFASRRDVIILPCNHLVMCRFCFAEIRGKCTHCSQEFDDHIVLDFK</sequence>
<evidence type="ECO:0000313" key="5">
    <source>
        <dbReference type="Proteomes" id="UP001295684"/>
    </source>
</evidence>